<dbReference type="AlphaFoldDB" id="A0A2M7TZ25"/>
<evidence type="ECO:0008006" key="3">
    <source>
        <dbReference type="Google" id="ProtNLM"/>
    </source>
</evidence>
<gene>
    <name evidence="1" type="ORF">COY16_02780</name>
</gene>
<dbReference type="EMBL" id="PFOB01000032">
    <property type="protein sequence ID" value="PIZ63069.1"/>
    <property type="molecule type" value="Genomic_DNA"/>
</dbReference>
<sequence length="275" mass="29286">MFHKNNSGQALIIIVLMIALALTVIAASSYQLTVQTEGSKLQEESVRALAAADAGIEAGLQIANTNAPPQGYTFASQGLSLPGIDSEKSEIFVTDTSSAEFVSSLVLKDDQFTFYTMQPPTFPAPAFAGNLDLYFASEGAGSCSGARSVPALELTFIYGANNDMERRVVEPCGSGEVISGSSLTNATGVTEVIQGSTYYFRSDTINTSTFSNLKMIIVRSLFANTRIGFRALSGTFPNQGKNIEARAYSISGPSKIVTIFQSLPQIPADFFVTSF</sequence>
<evidence type="ECO:0000313" key="1">
    <source>
        <dbReference type="EMBL" id="PIZ63069.1"/>
    </source>
</evidence>
<reference evidence="2" key="1">
    <citation type="submission" date="2017-09" db="EMBL/GenBank/DDBJ databases">
        <title>Depth-based differentiation of microbial function through sediment-hosted aquifers and enrichment of novel symbionts in the deep terrestrial subsurface.</title>
        <authorList>
            <person name="Probst A.J."/>
            <person name="Ladd B."/>
            <person name="Jarett J.K."/>
            <person name="Geller-Mcgrath D.E."/>
            <person name="Sieber C.M.K."/>
            <person name="Emerson J.B."/>
            <person name="Anantharaman K."/>
            <person name="Thomas B.C."/>
            <person name="Malmstrom R."/>
            <person name="Stieglmeier M."/>
            <person name="Klingl A."/>
            <person name="Woyke T."/>
            <person name="Ryan C.M."/>
            <person name="Banfield J.F."/>
        </authorList>
    </citation>
    <scope>NUCLEOTIDE SEQUENCE [LARGE SCALE GENOMIC DNA]</scope>
</reference>
<accession>A0A2M7TZ25</accession>
<proteinExistence type="predicted"/>
<evidence type="ECO:0000313" key="2">
    <source>
        <dbReference type="Proteomes" id="UP000228503"/>
    </source>
</evidence>
<protein>
    <recommendedName>
        <fullName evidence="3">Type 4 fimbrial biogenesis protein PilX N-terminal domain-containing protein</fullName>
    </recommendedName>
</protein>
<comment type="caution">
    <text evidence="1">The sequence shown here is derived from an EMBL/GenBank/DDBJ whole genome shotgun (WGS) entry which is preliminary data.</text>
</comment>
<dbReference type="Proteomes" id="UP000228503">
    <property type="component" value="Unassembled WGS sequence"/>
</dbReference>
<name>A0A2M7TZ25_9BACT</name>
<organism evidence="1 2">
    <name type="scientific">Candidatus Roizmanbacteria bacterium CG_4_10_14_0_2_um_filter_39_13</name>
    <dbReference type="NCBI Taxonomy" id="1974825"/>
    <lineage>
        <taxon>Bacteria</taxon>
        <taxon>Candidatus Roizmaniibacteriota</taxon>
    </lineage>
</organism>